<dbReference type="InParanoid" id="A0A507BJ53"/>
<dbReference type="PANTHER" id="PTHR23193:SF23">
    <property type="entry name" value="NUCLEAR PORE COMPLEX PROTEIN NUP153"/>
    <property type="match status" value="1"/>
</dbReference>
<dbReference type="STRING" id="1093900.A0A507BJ53"/>
<feature type="region of interest" description="Disordered" evidence="4">
    <location>
        <begin position="556"/>
        <end position="1109"/>
    </location>
</feature>
<dbReference type="FunFam" id="2.130.10.10:FF:000645">
    <property type="entry name" value="Putative nuclear pore complex subunit Nup159"/>
    <property type="match status" value="1"/>
</dbReference>
<evidence type="ECO:0000256" key="1">
    <source>
        <dbReference type="ARBA" id="ARBA00004123"/>
    </source>
</evidence>
<dbReference type="GO" id="GO:0008139">
    <property type="term" value="F:nuclear localization sequence binding"/>
    <property type="evidence" value="ECO:0007669"/>
    <property type="project" value="TreeGrafter"/>
</dbReference>
<evidence type="ECO:0000256" key="3">
    <source>
        <dbReference type="ARBA" id="ARBA00023242"/>
    </source>
</evidence>
<dbReference type="SUPFAM" id="SSF117289">
    <property type="entry name" value="Nucleoporin domain"/>
    <property type="match status" value="1"/>
</dbReference>
<evidence type="ECO:0000313" key="6">
    <source>
        <dbReference type="EMBL" id="TPX16688.1"/>
    </source>
</evidence>
<evidence type="ECO:0000259" key="5">
    <source>
        <dbReference type="Pfam" id="PF16755"/>
    </source>
</evidence>
<gene>
    <name evidence="6" type="ORF">E0L32_003629</name>
</gene>
<accession>A0A507BJ53</accession>
<dbReference type="Proteomes" id="UP000319257">
    <property type="component" value="Unassembled WGS sequence"/>
</dbReference>
<evidence type="ECO:0000256" key="4">
    <source>
        <dbReference type="SAM" id="MobiDB-lite"/>
    </source>
</evidence>
<dbReference type="PANTHER" id="PTHR23193">
    <property type="entry name" value="NUCLEAR PORE COMPLEX PROTEIN NUP"/>
    <property type="match status" value="1"/>
</dbReference>
<keyword evidence="3" id="KW-0539">Nucleus</keyword>
<dbReference type="OrthoDB" id="248320at2759"/>
<name>A0A507BJ53_9PEZI</name>
<evidence type="ECO:0000256" key="2">
    <source>
        <dbReference type="ARBA" id="ARBA00022448"/>
    </source>
</evidence>
<keyword evidence="7" id="KW-1185">Reference proteome</keyword>
<dbReference type="Pfam" id="PF16755">
    <property type="entry name" value="Beta-prop_NUP159_NUP214"/>
    <property type="match status" value="1"/>
</dbReference>
<feature type="compositionally biased region" description="Gly residues" evidence="4">
    <location>
        <begin position="617"/>
        <end position="634"/>
    </location>
</feature>
<feature type="compositionally biased region" description="Polar residues" evidence="4">
    <location>
        <begin position="565"/>
        <end position="589"/>
    </location>
</feature>
<dbReference type="GO" id="GO:0017056">
    <property type="term" value="F:structural constituent of nuclear pore"/>
    <property type="evidence" value="ECO:0007669"/>
    <property type="project" value="TreeGrafter"/>
</dbReference>
<feature type="compositionally biased region" description="Polar residues" evidence="4">
    <location>
        <begin position="1055"/>
        <end position="1089"/>
    </location>
</feature>
<keyword evidence="2" id="KW-0813">Transport</keyword>
<feature type="compositionally biased region" description="Low complexity" evidence="4">
    <location>
        <begin position="1097"/>
        <end position="1107"/>
    </location>
</feature>
<dbReference type="RefSeq" id="XP_030998399.1">
    <property type="nucleotide sequence ID" value="XM_031137950.1"/>
</dbReference>
<organism evidence="6 7">
    <name type="scientific">Thyridium curvatum</name>
    <dbReference type="NCBI Taxonomy" id="1093900"/>
    <lineage>
        <taxon>Eukaryota</taxon>
        <taxon>Fungi</taxon>
        <taxon>Dikarya</taxon>
        <taxon>Ascomycota</taxon>
        <taxon>Pezizomycotina</taxon>
        <taxon>Sordariomycetes</taxon>
        <taxon>Sordariomycetidae</taxon>
        <taxon>Thyridiales</taxon>
        <taxon>Thyridiaceae</taxon>
        <taxon>Thyridium</taxon>
    </lineage>
</organism>
<dbReference type="GO" id="GO:0006405">
    <property type="term" value="P:RNA export from nucleus"/>
    <property type="evidence" value="ECO:0007669"/>
    <property type="project" value="TreeGrafter"/>
</dbReference>
<proteinExistence type="predicted"/>
<sequence length="1513" mass="157375">MAFSFGNSGAAMTGSAGGAGGLVEGEPLELIQTEVGFGRFLADVIVFLELIDDQGLGFLSLAGDAKVQLTSKWTDLPAPTASLISIASRKGLVAAAGPDAVHVATTESVRKAFESPKEGDSEVRQLQPQVKLPLPMRLSQVAFSADEQYLILSAETGGGLAVYNVDSLSGGSTQPAFELSTNGETLRALAPNPMPKTSDLCAIVTNNGNLLMVHLGERKESALKSQVSCVTWSNKGTQIVAGMADGTVVQMKPDGQEQGQIPKPPQLGDYHVASITWLTNTVWLLVHNPTNSEGKSAYHIATKQQDGSFVFQSLQDPVDPYGDKTPHHSILRLRDFPPNLQDLLIVSSTAVENIGLITKSKTPLTSSAPAEKVAGVFTTTELADDSKRAQVPMAEDYSETFPIGAALDLSAKDKVYKPIPTDEIDESPGPLPGLWVLNNEGVLASWWIVYNESIREGTTYPGLAAVQDSAASQPTSASTPVAPTAFGSAASPQTGAFGAKAAASPFGSAPFGTGAGTSSPAPAFGSNSLGSAPAASGPKFGAPSFGAPSFGTPSMGAKPAAPAFGQSSVMGMGGQKTSPWGSGSPSTATPAFGQPSFGSSGAAPANPFASASSSSPSGGGGGFAGFANKGGFGSLGSSTTGSSVFGPGKPAGSFGSSTSMDAQTSFPPPASKPDAKPAFGSTPFVLGTTFKADKASAEDNEPQKPSGGSMFGSGFLSLGETAKTPDAVESKDEDMDATTPVATEPSKPKSIFESTTPTTTPAPSKFFGGATTTTSQASSGGIFGNQSKPQGSGSIFGTQTKPSASGSIFGQPKQNPFASTASIFGSPKPAESEQSSSATETPKIKVEESSQEPLPPDTTSKATYPLGESSSSSAASGISPNVFAKTPVKAVAEPPLPPDPTPVQRKAPEAPVPANKPLPSVEDVPLPADSAPKATTSKPEPARFPPDFTSKPLAKTGPESVPINPFFAAANADAEQIPSSPEEELSEEGEVDEDDEEQSFDEEEEEEVSEGDEEEGEEEGGESEAGTEGSGVDVAQDLSPTTTTDFGTTPGFTPQSSFAGVSGSLFSNASQANKPQSNRLFGEVSQNAPVFQPPVTSPRSPSPVRAPGQFAGRLSARLPEASRSVSAPHMASNILGARPAPSASVSRLGRATPVEDVNVQEQRRIQKKQTEEARNLIDDDYELLEDELAQPIEPTLQLAEFVYKLGDTPQSGPSIADQAEAVYRDVNRMIQCLAVNARHLKEFIAAHNGQVEDHKSPKDVNDLESEEGWILCDIADCQDIIDKQLTKQLEDARVKDVDDMLDSCQELAKELARLRVKENDVKKVVTARADPSLLAATRSQPLSAEQAAQQNDLRRGFTAFAKLLAEAEQSLTMLKTKIVAAGGGKTGAAAPTVDAVMRTITKMTSMVEKRSGDIDVLEAQMRKLGLHGGSREGTPLSTPQKRASVFSPALTSSVGSVGGGGRAGTPSRKKVTMYNEEEKRAIREKFAKRDGVKNRLRAALQQAGPNVWTMDDE</sequence>
<feature type="compositionally biased region" description="Polar residues" evidence="4">
    <location>
        <begin position="654"/>
        <end position="664"/>
    </location>
</feature>
<dbReference type="InterPro" id="IPR026054">
    <property type="entry name" value="Nucleoporin"/>
</dbReference>
<dbReference type="InterPro" id="IPR015943">
    <property type="entry name" value="WD40/YVTN_repeat-like_dom_sf"/>
</dbReference>
<dbReference type="GO" id="GO:0006606">
    <property type="term" value="P:protein import into nucleus"/>
    <property type="evidence" value="ECO:0007669"/>
    <property type="project" value="TreeGrafter"/>
</dbReference>
<reference evidence="6 7" key="1">
    <citation type="submission" date="2019-06" db="EMBL/GenBank/DDBJ databases">
        <title>Draft genome sequence of the filamentous fungus Phialemoniopsis curvata isolated from diesel fuel.</title>
        <authorList>
            <person name="Varaljay V.A."/>
            <person name="Lyon W.J."/>
            <person name="Crouch A.L."/>
            <person name="Drake C.E."/>
            <person name="Hollomon J.M."/>
            <person name="Nadeau L.J."/>
            <person name="Nunn H.S."/>
            <person name="Stevenson B.S."/>
            <person name="Bojanowski C.L."/>
            <person name="Crookes-Goodson W.J."/>
        </authorList>
    </citation>
    <scope>NUCLEOTIDE SEQUENCE [LARGE SCALE GENOMIC DNA]</scope>
    <source>
        <strain evidence="6 7">D216</strain>
    </source>
</reference>
<feature type="compositionally biased region" description="Low complexity" evidence="4">
    <location>
        <begin position="706"/>
        <end position="719"/>
    </location>
</feature>
<dbReference type="GO" id="GO:0005643">
    <property type="term" value="C:nuclear pore"/>
    <property type="evidence" value="ECO:0007669"/>
    <property type="project" value="TreeGrafter"/>
</dbReference>
<feature type="compositionally biased region" description="Acidic residues" evidence="4">
    <location>
        <begin position="981"/>
        <end position="1022"/>
    </location>
</feature>
<feature type="compositionally biased region" description="Low complexity" evidence="4">
    <location>
        <begin position="598"/>
        <end position="616"/>
    </location>
</feature>
<dbReference type="EMBL" id="SKBQ01000016">
    <property type="protein sequence ID" value="TPX16688.1"/>
    <property type="molecule type" value="Genomic_DNA"/>
</dbReference>
<comment type="caution">
    <text evidence="6">The sequence shown here is derived from an EMBL/GenBank/DDBJ whole genome shotgun (WGS) entry which is preliminary data.</text>
</comment>
<feature type="compositionally biased region" description="Polar residues" evidence="4">
    <location>
        <begin position="784"/>
        <end position="823"/>
    </location>
</feature>
<feature type="compositionally biased region" description="Low complexity" evidence="4">
    <location>
        <begin position="1040"/>
        <end position="1054"/>
    </location>
</feature>
<feature type="compositionally biased region" description="Low complexity" evidence="4">
    <location>
        <begin position="635"/>
        <end position="648"/>
    </location>
</feature>
<dbReference type="Gene3D" id="2.130.10.10">
    <property type="entry name" value="YVTN repeat-like/Quinoprotein amine dehydrogenase"/>
    <property type="match status" value="1"/>
</dbReference>
<protein>
    <recommendedName>
        <fullName evidence="5">Nucleoporin Nup159/Nup146 N-terminal domain-containing protein</fullName>
    </recommendedName>
</protein>
<comment type="subcellular location">
    <subcellularLocation>
        <location evidence="1">Nucleus</location>
    </subcellularLocation>
</comment>
<feature type="compositionally biased region" description="Low complexity" evidence="4">
    <location>
        <begin position="832"/>
        <end position="841"/>
    </location>
</feature>
<dbReference type="GeneID" id="41971076"/>
<dbReference type="InterPro" id="IPR039462">
    <property type="entry name" value="Nup159/Nup146_N"/>
</dbReference>
<feature type="compositionally biased region" description="Low complexity" evidence="4">
    <location>
        <begin position="768"/>
        <end position="780"/>
    </location>
</feature>
<evidence type="ECO:0000313" key="7">
    <source>
        <dbReference type="Proteomes" id="UP000319257"/>
    </source>
</evidence>
<feature type="domain" description="Nucleoporin Nup159/Nup146 N-terminal" evidence="5">
    <location>
        <begin position="77"/>
        <end position="443"/>
    </location>
</feature>